<name>A0A1X0P6G5_9TRYP</name>
<dbReference type="Proteomes" id="UP000192257">
    <property type="component" value="Unassembled WGS sequence"/>
</dbReference>
<dbReference type="AlphaFoldDB" id="A0A1X0P6G5"/>
<dbReference type="EMBL" id="NBCO01000003">
    <property type="protein sequence ID" value="ORC92534.1"/>
    <property type="molecule type" value="Genomic_DNA"/>
</dbReference>
<dbReference type="GO" id="GO:0006487">
    <property type="term" value="P:protein N-linked glycosylation"/>
    <property type="evidence" value="ECO:0007669"/>
    <property type="project" value="TreeGrafter"/>
</dbReference>
<dbReference type="Pfam" id="PF01793">
    <property type="entry name" value="Glyco_transf_15"/>
    <property type="match status" value="1"/>
</dbReference>
<dbReference type="GO" id="GO:0016020">
    <property type="term" value="C:membrane"/>
    <property type="evidence" value="ECO:0007669"/>
    <property type="project" value="InterPro"/>
</dbReference>
<protein>
    <submittedName>
        <fullName evidence="4">Putative glycosyltransferase family 15</fullName>
    </submittedName>
</protein>
<dbReference type="GO" id="GO:0000032">
    <property type="term" value="P:cell wall mannoprotein biosynthetic process"/>
    <property type="evidence" value="ECO:0007669"/>
    <property type="project" value="TreeGrafter"/>
</dbReference>
<dbReference type="RefSeq" id="XP_028886600.1">
    <property type="nucleotide sequence ID" value="XM_029022054.1"/>
</dbReference>
<reference evidence="4 5" key="1">
    <citation type="submission" date="2017-03" db="EMBL/GenBank/DDBJ databases">
        <title>An alternative strategy for trypanosome survival in the mammalian bloodstream revealed through genome and transcriptome analysis of the ubiquitous bovine parasite Trypanosoma (Megatrypanum) theileri.</title>
        <authorList>
            <person name="Kelly S."/>
            <person name="Ivens A."/>
            <person name="Mott A."/>
            <person name="O'Neill E."/>
            <person name="Emms D."/>
            <person name="Macleod O."/>
            <person name="Voorheis P."/>
            <person name="Matthews J."/>
            <person name="Matthews K."/>
            <person name="Carrington M."/>
        </authorList>
    </citation>
    <scope>NUCLEOTIDE SEQUENCE [LARGE SCALE GENOMIC DNA]</scope>
    <source>
        <strain evidence="4">Edinburgh</strain>
    </source>
</reference>
<dbReference type="Gene3D" id="3.90.550.10">
    <property type="entry name" value="Spore Coat Polysaccharide Biosynthesis Protein SpsA, Chain A"/>
    <property type="match status" value="1"/>
</dbReference>
<dbReference type="SUPFAM" id="SSF53448">
    <property type="entry name" value="Nucleotide-diphospho-sugar transferases"/>
    <property type="match status" value="1"/>
</dbReference>
<dbReference type="GO" id="GO:0000026">
    <property type="term" value="F:alpha-1,2-mannosyltransferase activity"/>
    <property type="evidence" value="ECO:0007669"/>
    <property type="project" value="TreeGrafter"/>
</dbReference>
<evidence type="ECO:0000313" key="5">
    <source>
        <dbReference type="Proteomes" id="UP000192257"/>
    </source>
</evidence>
<dbReference type="VEuPathDB" id="TriTrypDB:TM35_000032870"/>
<evidence type="ECO:0000256" key="3">
    <source>
        <dbReference type="SAM" id="SignalP"/>
    </source>
</evidence>
<dbReference type="InterPro" id="IPR029044">
    <property type="entry name" value="Nucleotide-diphossugar_trans"/>
</dbReference>
<comment type="caution">
    <text evidence="4">The sequence shown here is derived from an EMBL/GenBank/DDBJ whole genome shotgun (WGS) entry which is preliminary data.</text>
</comment>
<keyword evidence="5" id="KW-1185">Reference proteome</keyword>
<feature type="chain" id="PRO_5012823420" evidence="3">
    <location>
        <begin position="27"/>
        <end position="425"/>
    </location>
</feature>
<comment type="similarity">
    <text evidence="1">Belongs to the glycosyltransferase 15 family.</text>
</comment>
<dbReference type="PANTHER" id="PTHR31121">
    <property type="entry name" value="ALPHA-1,2 MANNOSYLTRANSFERASE KTR1"/>
    <property type="match status" value="1"/>
</dbReference>
<keyword evidence="3" id="KW-0732">Signal</keyword>
<evidence type="ECO:0000313" key="4">
    <source>
        <dbReference type="EMBL" id="ORC92534.1"/>
    </source>
</evidence>
<gene>
    <name evidence="4" type="ORF">TM35_000032870</name>
</gene>
<feature type="signal peptide" evidence="3">
    <location>
        <begin position="1"/>
        <end position="26"/>
    </location>
</feature>
<keyword evidence="2 4" id="KW-0808">Transferase</keyword>
<evidence type="ECO:0000256" key="1">
    <source>
        <dbReference type="ARBA" id="ARBA00007677"/>
    </source>
</evidence>
<dbReference type="GO" id="GO:0005794">
    <property type="term" value="C:Golgi apparatus"/>
    <property type="evidence" value="ECO:0007669"/>
    <property type="project" value="TreeGrafter"/>
</dbReference>
<dbReference type="GeneID" id="39981834"/>
<accession>A0A1X0P6G5</accession>
<dbReference type="OrthoDB" id="439943at2759"/>
<proteinExistence type="inferred from homology"/>
<dbReference type="PANTHER" id="PTHR31121:SF6">
    <property type="entry name" value="ALPHA-1,2 MANNOSYLTRANSFERASE KTR1"/>
    <property type="match status" value="1"/>
</dbReference>
<organism evidence="4 5">
    <name type="scientific">Trypanosoma theileri</name>
    <dbReference type="NCBI Taxonomy" id="67003"/>
    <lineage>
        <taxon>Eukaryota</taxon>
        <taxon>Discoba</taxon>
        <taxon>Euglenozoa</taxon>
        <taxon>Kinetoplastea</taxon>
        <taxon>Metakinetoplastina</taxon>
        <taxon>Trypanosomatida</taxon>
        <taxon>Trypanosomatidae</taxon>
        <taxon>Trypanosoma</taxon>
    </lineage>
</organism>
<evidence type="ECO:0000256" key="2">
    <source>
        <dbReference type="ARBA" id="ARBA00022679"/>
    </source>
</evidence>
<sequence>MRRIHVISCGIMGLLALFFLVQCMDAFVSTDILTNDDELQRRSHARLPLTKDYSLSANSSESRCTRFLYNESTGAIAGNGRAILALLLTSMQYHGVNRLKETLPTWMGNYLMAQGNVDFVLFYAYPVVTAKQLVETFGLVKAQLEQLNSFYKEYRDLRTDVEADITLTAEEWDSLGDGYYYLPTTKPIFVFRIVPVNLTFPLYIQKNWSLLEDPTWLRCGCPPFCPLHRSPPDYIQGTRWYSHGIFDQPIVQRYSFWVKLDVDVAFFRSLDNNLVHLLLSKGRLLGHTGYTYNGRGCSDELQDAINKFLTKHNMQGVSAGKDWWLSDDRTYYTNFVVGSVNFFLHPQVRSLTAYLNEYYNGFFKHRWTDQSLLHKVMGVFCGPEESDFALNWDNLRCTKKRTTPDAVFYHSKRKKKIRPGRPCRN</sequence>
<dbReference type="InterPro" id="IPR002685">
    <property type="entry name" value="Glyco_trans_15"/>
</dbReference>